<name>A0A6G7YRR3_9SPHN</name>
<dbReference type="Pfam" id="PF00353">
    <property type="entry name" value="HemolysinCabind"/>
    <property type="match status" value="1"/>
</dbReference>
<dbReference type="InterPro" id="IPR013858">
    <property type="entry name" value="Peptidase_M10B_C"/>
</dbReference>
<dbReference type="EMBL" id="CP049869">
    <property type="protein sequence ID" value="QIK79422.1"/>
    <property type="molecule type" value="Genomic_DNA"/>
</dbReference>
<keyword evidence="4" id="KW-0964">Secreted</keyword>
<dbReference type="Proteomes" id="UP000503222">
    <property type="component" value="Chromosome"/>
</dbReference>
<dbReference type="CDD" id="cd04277">
    <property type="entry name" value="ZnMc_serralysin_like"/>
    <property type="match status" value="1"/>
</dbReference>
<evidence type="ECO:0000259" key="6">
    <source>
        <dbReference type="SMART" id="SM00235"/>
    </source>
</evidence>
<dbReference type="SUPFAM" id="SSF51120">
    <property type="entry name" value="beta-Roll"/>
    <property type="match status" value="1"/>
</dbReference>
<protein>
    <recommendedName>
        <fullName evidence="6">Peptidase metallopeptidase domain-containing protein</fullName>
    </recommendedName>
</protein>
<evidence type="ECO:0000256" key="2">
    <source>
        <dbReference type="ARBA" id="ARBA00004613"/>
    </source>
</evidence>
<dbReference type="InterPro" id="IPR024079">
    <property type="entry name" value="MetalloPept_cat_dom_sf"/>
</dbReference>
<feature type="domain" description="Peptidase metallopeptidase" evidence="6">
    <location>
        <begin position="78"/>
        <end position="249"/>
    </location>
</feature>
<dbReference type="InterPro" id="IPR034033">
    <property type="entry name" value="Serralysin-like"/>
</dbReference>
<dbReference type="RefSeq" id="WP_166411809.1">
    <property type="nucleotide sequence ID" value="NZ_CP049869.1"/>
</dbReference>
<evidence type="ECO:0000313" key="7">
    <source>
        <dbReference type="EMBL" id="QIK79422.1"/>
    </source>
</evidence>
<reference evidence="7 8" key="1">
    <citation type="submission" date="2020-03" db="EMBL/GenBank/DDBJ databases">
        <title>Sphingomonas sp. nov., isolated from fish.</title>
        <authorList>
            <person name="Hyun D.-W."/>
            <person name="Bae J.-W."/>
        </authorList>
    </citation>
    <scope>NUCLEOTIDE SEQUENCE [LARGE SCALE GENOMIC DNA]</scope>
    <source>
        <strain evidence="7 8">HDW15B</strain>
    </source>
</reference>
<comment type="cofactor">
    <cofactor evidence="1">
        <name>Ca(2+)</name>
        <dbReference type="ChEBI" id="CHEBI:29108"/>
    </cofactor>
</comment>
<dbReference type="Pfam" id="PF08548">
    <property type="entry name" value="Peptidase_M10_C"/>
    <property type="match status" value="2"/>
</dbReference>
<evidence type="ECO:0000256" key="1">
    <source>
        <dbReference type="ARBA" id="ARBA00001913"/>
    </source>
</evidence>
<evidence type="ECO:0000256" key="5">
    <source>
        <dbReference type="ARBA" id="ARBA00022737"/>
    </source>
</evidence>
<dbReference type="AlphaFoldDB" id="A0A6G7YRR3"/>
<evidence type="ECO:0000256" key="3">
    <source>
        <dbReference type="ARBA" id="ARBA00009490"/>
    </source>
</evidence>
<dbReference type="SMART" id="SM00235">
    <property type="entry name" value="ZnMc"/>
    <property type="match status" value="1"/>
</dbReference>
<dbReference type="KEGG" id="spii:G7077_11425"/>
<comment type="similarity">
    <text evidence="3">Belongs to the peptidase M10B family.</text>
</comment>
<dbReference type="SUPFAM" id="SSF55486">
    <property type="entry name" value="Metalloproteases ('zincins'), catalytic domain"/>
    <property type="match status" value="1"/>
</dbReference>
<dbReference type="GO" id="GO:0008270">
    <property type="term" value="F:zinc ion binding"/>
    <property type="evidence" value="ECO:0007669"/>
    <property type="project" value="InterPro"/>
</dbReference>
<dbReference type="Gene3D" id="2.150.10.10">
    <property type="entry name" value="Serralysin-like metalloprotease, C-terminal"/>
    <property type="match status" value="1"/>
</dbReference>
<gene>
    <name evidence="7" type="ORF">G7077_11425</name>
</gene>
<evidence type="ECO:0000256" key="4">
    <source>
        <dbReference type="ARBA" id="ARBA00022525"/>
    </source>
</evidence>
<dbReference type="InterPro" id="IPR001343">
    <property type="entry name" value="Hemolysn_Ca-bd"/>
</dbReference>
<dbReference type="InterPro" id="IPR011049">
    <property type="entry name" value="Serralysin-like_metalloprot_C"/>
</dbReference>
<keyword evidence="8" id="KW-1185">Reference proteome</keyword>
<dbReference type="GO" id="GO:0005509">
    <property type="term" value="F:calcium ion binding"/>
    <property type="evidence" value="ECO:0007669"/>
    <property type="project" value="InterPro"/>
</dbReference>
<dbReference type="GO" id="GO:0006508">
    <property type="term" value="P:proteolysis"/>
    <property type="evidence" value="ECO:0007669"/>
    <property type="project" value="InterPro"/>
</dbReference>
<comment type="subcellular location">
    <subcellularLocation>
        <location evidence="2">Secreted</location>
    </subcellularLocation>
</comment>
<keyword evidence="5" id="KW-0677">Repeat</keyword>
<dbReference type="InterPro" id="IPR006026">
    <property type="entry name" value="Peptidase_Metallo"/>
</dbReference>
<dbReference type="GO" id="GO:0005615">
    <property type="term" value="C:extracellular space"/>
    <property type="evidence" value="ECO:0007669"/>
    <property type="project" value="InterPro"/>
</dbReference>
<dbReference type="Gene3D" id="3.40.390.10">
    <property type="entry name" value="Collagenase (Catalytic Domain)"/>
    <property type="match status" value="1"/>
</dbReference>
<accession>A0A6G7YRR3</accession>
<organism evidence="7 8">
    <name type="scientific">Sphingomonas piscis</name>
    <dbReference type="NCBI Taxonomy" id="2714943"/>
    <lineage>
        <taxon>Bacteria</taxon>
        <taxon>Pseudomonadati</taxon>
        <taxon>Pseudomonadota</taxon>
        <taxon>Alphaproteobacteria</taxon>
        <taxon>Sphingomonadales</taxon>
        <taxon>Sphingomonadaceae</taxon>
        <taxon>Sphingomonas</taxon>
    </lineage>
</organism>
<sequence length="552" mass="57852">MGRARDAVVGATQNFGGTGVSSAAASDALPFRLEDYVGIANWNGKPIYDQSAVIGQIDSGAFLNSKNGVVTFSFSHKPTGLYNNPKEGFPEPAGFSPFSAAEQAVARQAIQLWDDLVPIKFVEKNGQGADILFANTTTGPAQAWAYYPESKKYSHVSSDVWTADPTANWTNGWLGYGDYGRTTLVHELGHTLGLSHPGDYNFGDDSDGDGEPDPITYTGDAFYAQDSNQFSIMSYFSERETGAQSINVSVGLLNNPQTPLLHDILTIQSKYGADTSTRSGDTVYFANSTAGNAVYDLKANPFPMLSVYDAGGNDTFDFSTANSGVFIDLRAGSFSSATAGYQTLAEANAATEAFNAVTDEDQGDFGLWDAGSYASWISTVQSIGASRVLNDTGVSGVTATSHRNISIAYNTVIENAVGGSARDYLLGNAVSNKLTGNGGNDVLDGLDGNDVYAGGAGADEFRISGVGGNDMITDFVSGTDKIRLSEIDANTTLAGNQAFSVGGSTFTNVPGQLISYGSGSNHYLAGDVDGNGIADFTIHLGSATALATDIFM</sequence>
<proteinExistence type="inferred from homology"/>
<evidence type="ECO:0000313" key="8">
    <source>
        <dbReference type="Proteomes" id="UP000503222"/>
    </source>
</evidence>
<dbReference type="GO" id="GO:0008237">
    <property type="term" value="F:metallopeptidase activity"/>
    <property type="evidence" value="ECO:0007669"/>
    <property type="project" value="InterPro"/>
</dbReference>